<dbReference type="RefSeq" id="WP_047239568.1">
    <property type="nucleotide sequence ID" value="NZ_CP011541.1"/>
</dbReference>
<reference evidence="1 2" key="1">
    <citation type="submission" date="2015-05" db="EMBL/GenBank/DDBJ databases">
        <title>Complete genome sequence of Corynebacterium epidermidicanis DSM 45586, isolated from the skin of a dog suffering from pruritus.</title>
        <authorList>
            <person name="Ruckert C."/>
            <person name="Albersmeier A."/>
            <person name="Winkler A."/>
            <person name="Tauch A."/>
        </authorList>
    </citation>
    <scope>NUCLEOTIDE SEQUENCE [LARGE SCALE GENOMIC DNA]</scope>
    <source>
        <strain evidence="1 2">DSM 45586</strain>
    </source>
</reference>
<dbReference type="KEGG" id="cei:CEPID_02245"/>
<dbReference type="Pfam" id="PF13481">
    <property type="entry name" value="AAA_25"/>
    <property type="match status" value="1"/>
</dbReference>
<gene>
    <name evidence="1" type="ORF">CEPID_02245</name>
</gene>
<dbReference type="STRING" id="1050174.CEPID_02245"/>
<evidence type="ECO:0000313" key="1">
    <source>
        <dbReference type="EMBL" id="AKK02330.1"/>
    </source>
</evidence>
<dbReference type="EMBL" id="CP011541">
    <property type="protein sequence ID" value="AKK02330.1"/>
    <property type="molecule type" value="Genomic_DNA"/>
</dbReference>
<sequence>MEPLIKPHKPAKYVDPEAPELPAFHILTREEIDAIPDLEPLIKGVIDQGTVAMLAAQPAAGKTFLALDWACCYATGKRWQGHDTEATGNVLYIAAEGARGIKQRLNAWEQAWKTTVPAAAFHLIDKPVNLGSILQVERLIGQIEAGEYGLVVVDTVARCSLGLEENSATDMGKVVDSLYRIREAMGDHGTVLAVHHTGKSGEVRGSSALLGGVDQLMKLERSGGGLILQDEKRKDGRGLAPIGLRLSESHGSMIIESDAPEFREADHTLLIEMAAIRNALPLTLPQLKAAVDMHDRDVYRQLSYWIDQGRVTSTNEKNPRYNLVEEQGFI</sequence>
<name>A0A0G3GP47_9CORY</name>
<dbReference type="SUPFAM" id="SSF52540">
    <property type="entry name" value="P-loop containing nucleoside triphosphate hydrolases"/>
    <property type="match status" value="1"/>
</dbReference>
<dbReference type="InterPro" id="IPR027417">
    <property type="entry name" value="P-loop_NTPase"/>
</dbReference>
<protein>
    <submittedName>
        <fullName evidence="1">AAA domain</fullName>
    </submittedName>
</protein>
<evidence type="ECO:0000313" key="2">
    <source>
        <dbReference type="Proteomes" id="UP000035368"/>
    </source>
</evidence>
<dbReference type="AlphaFoldDB" id="A0A0G3GP47"/>
<proteinExistence type="predicted"/>
<organism evidence="1 2">
    <name type="scientific">Corynebacterium epidermidicanis</name>
    <dbReference type="NCBI Taxonomy" id="1050174"/>
    <lineage>
        <taxon>Bacteria</taxon>
        <taxon>Bacillati</taxon>
        <taxon>Actinomycetota</taxon>
        <taxon>Actinomycetes</taxon>
        <taxon>Mycobacteriales</taxon>
        <taxon>Corynebacteriaceae</taxon>
        <taxon>Corynebacterium</taxon>
    </lineage>
</organism>
<dbReference type="OrthoDB" id="3171622at2"/>
<dbReference type="Gene3D" id="3.40.50.300">
    <property type="entry name" value="P-loop containing nucleotide triphosphate hydrolases"/>
    <property type="match status" value="1"/>
</dbReference>
<dbReference type="Proteomes" id="UP000035368">
    <property type="component" value="Chromosome"/>
</dbReference>
<keyword evidence="2" id="KW-1185">Reference proteome</keyword>
<accession>A0A0G3GP47</accession>
<dbReference type="PATRIC" id="fig|1050174.4.peg.454"/>